<dbReference type="EMBL" id="ARYL01000011">
    <property type="protein sequence ID" value="KDA02804.1"/>
    <property type="molecule type" value="Genomic_DNA"/>
</dbReference>
<evidence type="ECO:0000313" key="3">
    <source>
        <dbReference type="Proteomes" id="UP000024942"/>
    </source>
</evidence>
<organism evidence="2 3">
    <name type="scientific">Hyphomonas oceanitis SCH89</name>
    <dbReference type="NCBI Taxonomy" id="1280953"/>
    <lineage>
        <taxon>Bacteria</taxon>
        <taxon>Pseudomonadati</taxon>
        <taxon>Pseudomonadota</taxon>
        <taxon>Alphaproteobacteria</taxon>
        <taxon>Hyphomonadales</taxon>
        <taxon>Hyphomonadaceae</taxon>
        <taxon>Hyphomonas</taxon>
    </lineage>
</organism>
<evidence type="ECO:0000256" key="1">
    <source>
        <dbReference type="SAM" id="SignalP"/>
    </source>
</evidence>
<gene>
    <name evidence="2" type="ORF">HOC_08909</name>
</gene>
<dbReference type="STRING" id="1280953.HOC_08909"/>
<evidence type="ECO:0008006" key="4">
    <source>
        <dbReference type="Google" id="ProtNLM"/>
    </source>
</evidence>
<dbReference type="OrthoDB" id="9819242at2"/>
<dbReference type="AlphaFoldDB" id="A0A059G7U7"/>
<feature type="chain" id="PRO_5001578586" description="Lipoprotein" evidence="1">
    <location>
        <begin position="22"/>
        <end position="286"/>
    </location>
</feature>
<dbReference type="RefSeq" id="WP_035537662.1">
    <property type="nucleotide sequence ID" value="NZ_ARYL01000011.1"/>
</dbReference>
<accession>A0A059G7U7</accession>
<comment type="caution">
    <text evidence="2">The sequence shown here is derived from an EMBL/GenBank/DDBJ whole genome shotgun (WGS) entry which is preliminary data.</text>
</comment>
<dbReference type="PATRIC" id="fig|1280953.3.peg.1800"/>
<feature type="signal peptide" evidence="1">
    <location>
        <begin position="1"/>
        <end position="21"/>
    </location>
</feature>
<protein>
    <recommendedName>
        <fullName evidence="4">Lipoprotein</fullName>
    </recommendedName>
</protein>
<dbReference type="Proteomes" id="UP000024942">
    <property type="component" value="Unassembled WGS sequence"/>
</dbReference>
<reference evidence="2 3" key="1">
    <citation type="journal article" date="2014" name="Antonie Van Leeuwenhoek">
        <title>Hyphomonas beringensis sp. nov. and Hyphomonas chukchiensis sp. nov., isolated from surface seawater of the Bering Sea and Chukchi Sea.</title>
        <authorList>
            <person name="Li C."/>
            <person name="Lai Q."/>
            <person name="Li G."/>
            <person name="Dong C."/>
            <person name="Wang J."/>
            <person name="Liao Y."/>
            <person name="Shao Z."/>
        </authorList>
    </citation>
    <scope>NUCLEOTIDE SEQUENCE [LARGE SCALE GENOMIC DNA]</scope>
    <source>
        <strain evidence="2 3">SCH89</strain>
    </source>
</reference>
<proteinExistence type="predicted"/>
<sequence length="286" mass="31169">MLRFTFAAALFALVTHAPASAEEAAACPAQTEQNLYNLGYQVKSGLEHDTVKVFQYAAAAVDQCSDRTDVNGLAVPLLDAVAKAFPPGESQLVALSKAYEAVINNGRAWRVEIPSVTITLPDGSASQVDTYSAVTDYHYKSIIPQLLTLADTGTVHPMFTGAPLAECPFPPSAEDRVLKEAKALRDAAENRWDGEVTFATNRLRALRDACDFVRPRLTYELGELYAHAATEQHTMTHNEKAVELAGHAVTELEDFMTYAGLEPPLADWKFNVPADIANMKKLITDN</sequence>
<name>A0A059G7U7_9PROT</name>
<evidence type="ECO:0000313" key="2">
    <source>
        <dbReference type="EMBL" id="KDA02804.1"/>
    </source>
</evidence>
<keyword evidence="1" id="KW-0732">Signal</keyword>
<keyword evidence="3" id="KW-1185">Reference proteome</keyword>